<keyword evidence="3" id="KW-1185">Reference proteome</keyword>
<organism evidence="2 3">
    <name type="scientific">Multifurca ochricompacta</name>
    <dbReference type="NCBI Taxonomy" id="376703"/>
    <lineage>
        <taxon>Eukaryota</taxon>
        <taxon>Fungi</taxon>
        <taxon>Dikarya</taxon>
        <taxon>Basidiomycota</taxon>
        <taxon>Agaricomycotina</taxon>
        <taxon>Agaricomycetes</taxon>
        <taxon>Russulales</taxon>
        <taxon>Russulaceae</taxon>
        <taxon>Multifurca</taxon>
    </lineage>
</organism>
<evidence type="ECO:0000313" key="2">
    <source>
        <dbReference type="EMBL" id="KAI0295064.1"/>
    </source>
</evidence>
<accession>A0AAD4LZZ1</accession>
<comment type="caution">
    <text evidence="2">The sequence shown here is derived from an EMBL/GenBank/DDBJ whole genome shotgun (WGS) entry which is preliminary data.</text>
</comment>
<name>A0AAD4LZZ1_9AGAM</name>
<protein>
    <submittedName>
        <fullName evidence="2">Uncharacterized protein</fullName>
    </submittedName>
</protein>
<sequence length="215" mass="24573">MPSRPKKRAGKRSHHDRDLSQPRGMSNPSSRQDEVRDESVLETSKVELAVSGYPDSELIEDTISDEEHRRLDNLDLVSTLSALFHQFDSIALPLLQIIVTDCNQLDQKYNKEASQSEELIRDLFKAHPWLVPFLGKCRDRRSFRDTRRLKIYDPPPLIPPQNKGVATSLQVPIRQFKLPYVRGVPLSKAMPQLHFFSRSRVTSTSGEMSTPGRLV</sequence>
<reference evidence="2" key="1">
    <citation type="journal article" date="2022" name="New Phytol.">
        <title>Evolutionary transition to the ectomycorrhizal habit in the genomes of a hyperdiverse lineage of mushroom-forming fungi.</title>
        <authorList>
            <person name="Looney B."/>
            <person name="Miyauchi S."/>
            <person name="Morin E."/>
            <person name="Drula E."/>
            <person name="Courty P.E."/>
            <person name="Kohler A."/>
            <person name="Kuo A."/>
            <person name="LaButti K."/>
            <person name="Pangilinan J."/>
            <person name="Lipzen A."/>
            <person name="Riley R."/>
            <person name="Andreopoulos W."/>
            <person name="He G."/>
            <person name="Johnson J."/>
            <person name="Nolan M."/>
            <person name="Tritt A."/>
            <person name="Barry K.W."/>
            <person name="Grigoriev I.V."/>
            <person name="Nagy L.G."/>
            <person name="Hibbett D."/>
            <person name="Henrissat B."/>
            <person name="Matheny P.B."/>
            <person name="Labbe J."/>
            <person name="Martin F.M."/>
        </authorList>
    </citation>
    <scope>NUCLEOTIDE SEQUENCE</scope>
    <source>
        <strain evidence="2">BPL690</strain>
    </source>
</reference>
<feature type="compositionally biased region" description="Basic residues" evidence="1">
    <location>
        <begin position="1"/>
        <end position="14"/>
    </location>
</feature>
<dbReference type="AlphaFoldDB" id="A0AAD4LZZ1"/>
<dbReference type="Proteomes" id="UP001203297">
    <property type="component" value="Unassembled WGS sequence"/>
</dbReference>
<dbReference type="EMBL" id="WTXG01000064">
    <property type="protein sequence ID" value="KAI0295064.1"/>
    <property type="molecule type" value="Genomic_DNA"/>
</dbReference>
<feature type="region of interest" description="Disordered" evidence="1">
    <location>
        <begin position="1"/>
        <end position="41"/>
    </location>
</feature>
<evidence type="ECO:0000256" key="1">
    <source>
        <dbReference type="SAM" id="MobiDB-lite"/>
    </source>
</evidence>
<proteinExistence type="predicted"/>
<evidence type="ECO:0000313" key="3">
    <source>
        <dbReference type="Proteomes" id="UP001203297"/>
    </source>
</evidence>
<gene>
    <name evidence="2" type="ORF">B0F90DRAFT_1215752</name>
</gene>